<feature type="region of interest" description="Disordered" evidence="2">
    <location>
        <begin position="350"/>
        <end position="370"/>
    </location>
</feature>
<evidence type="ECO:0000256" key="1">
    <source>
        <dbReference type="PROSITE-ProRule" id="PRU00723"/>
    </source>
</evidence>
<dbReference type="InterPro" id="IPR000571">
    <property type="entry name" value="Znf_CCCH"/>
</dbReference>
<feature type="compositionally biased region" description="Low complexity" evidence="2">
    <location>
        <begin position="350"/>
        <end position="360"/>
    </location>
</feature>
<dbReference type="EMBL" id="CDHN01000001">
    <property type="protein sequence ID" value="CEJ82536.1"/>
    <property type="molecule type" value="Genomic_DNA"/>
</dbReference>
<dbReference type="PROSITE" id="PS50103">
    <property type="entry name" value="ZF_C3H1"/>
    <property type="match status" value="1"/>
</dbReference>
<evidence type="ECO:0000313" key="4">
    <source>
        <dbReference type="EMBL" id="CEJ82536.1"/>
    </source>
</evidence>
<dbReference type="HOGENOM" id="CLU_748388_0_0_1"/>
<feature type="compositionally biased region" description="Low complexity" evidence="2">
    <location>
        <begin position="249"/>
        <end position="263"/>
    </location>
</feature>
<accession>A0A0A1SW86</accession>
<keyword evidence="1" id="KW-0863">Zinc-finger</keyword>
<dbReference type="OrthoDB" id="5355510at2759"/>
<dbReference type="Proteomes" id="UP000039046">
    <property type="component" value="Unassembled WGS sequence"/>
</dbReference>
<reference evidence="4 5" key="1">
    <citation type="journal article" date="2015" name="Genome Announc.">
        <title>Draft Genome Sequence and Gene Annotation of the Entomopathogenic Fungus Verticillium hemipterigenum.</title>
        <authorList>
            <person name="Horn F."/>
            <person name="Habel A."/>
            <person name="Scharf D.H."/>
            <person name="Dworschak J."/>
            <person name="Brakhage A.A."/>
            <person name="Guthke R."/>
            <person name="Hertweck C."/>
            <person name="Linde J."/>
        </authorList>
    </citation>
    <scope>NUCLEOTIDE SEQUENCE [LARGE SCALE GENOMIC DNA]</scope>
</reference>
<dbReference type="STRING" id="1531966.A0A0A1SW86"/>
<protein>
    <recommendedName>
        <fullName evidence="3">C3H1-type domain-containing protein</fullName>
    </recommendedName>
</protein>
<evidence type="ECO:0000256" key="2">
    <source>
        <dbReference type="SAM" id="MobiDB-lite"/>
    </source>
</evidence>
<feature type="zinc finger region" description="C3H1-type" evidence="1">
    <location>
        <begin position="190"/>
        <end position="219"/>
    </location>
</feature>
<organism evidence="4 5">
    <name type="scientific">[Torrubiella] hemipterigena</name>
    <dbReference type="NCBI Taxonomy" id="1531966"/>
    <lineage>
        <taxon>Eukaryota</taxon>
        <taxon>Fungi</taxon>
        <taxon>Dikarya</taxon>
        <taxon>Ascomycota</taxon>
        <taxon>Pezizomycotina</taxon>
        <taxon>Sordariomycetes</taxon>
        <taxon>Hypocreomycetidae</taxon>
        <taxon>Hypocreales</taxon>
        <taxon>Clavicipitaceae</taxon>
        <taxon>Clavicipitaceae incertae sedis</taxon>
        <taxon>'Torrubiella' clade</taxon>
    </lineage>
</organism>
<sequence>MVSASQAMHLLHTQQVPKHLKHSASSASSMSLSPYVKSYMEAQGLWNTQQIANMFTHNPYRSLGKAILSEQPSGVSMFSESQAHPTVQPSIPRVQNAAEAQDHCFYVIDRGNGEYTRLVPADMLPPLQQVPAREPRQEGMIVLPIVRSEEQLKTFLGIKDQQQQQNGDFGNEGVQKSIDRIVTTSPGSLRRGKVYCDKWVHEGVCAFTQQGCKFRHEMPFDENVQRSLGLFQGFPAWWKKRNEEMSVCRSSSSSSNASFTSPRSSDRRGDALKQDVDKRNFAPGPLHGNIPMRPVEPPGLGNGQGTSNSPWMRSGIVPFVRGPMRPGHHQRSSTMSSWCSMGTDAAEFGGNNSNNPGYNGVRENVGSRVV</sequence>
<feature type="region of interest" description="Disordered" evidence="2">
    <location>
        <begin position="249"/>
        <end position="272"/>
    </location>
</feature>
<keyword evidence="1" id="KW-0479">Metal-binding</keyword>
<dbReference type="AlphaFoldDB" id="A0A0A1SW86"/>
<keyword evidence="1" id="KW-0862">Zinc</keyword>
<dbReference type="GO" id="GO:0008270">
    <property type="term" value="F:zinc ion binding"/>
    <property type="evidence" value="ECO:0007669"/>
    <property type="project" value="UniProtKB-KW"/>
</dbReference>
<gene>
    <name evidence="4" type="ORF">VHEMI02595</name>
</gene>
<proteinExistence type="predicted"/>
<keyword evidence="5" id="KW-1185">Reference proteome</keyword>
<name>A0A0A1SW86_9HYPO</name>
<evidence type="ECO:0000313" key="5">
    <source>
        <dbReference type="Proteomes" id="UP000039046"/>
    </source>
</evidence>
<evidence type="ECO:0000259" key="3">
    <source>
        <dbReference type="PROSITE" id="PS50103"/>
    </source>
</evidence>
<feature type="domain" description="C3H1-type" evidence="3">
    <location>
        <begin position="190"/>
        <end position="219"/>
    </location>
</feature>